<evidence type="ECO:0000259" key="13">
    <source>
        <dbReference type="PROSITE" id="PS50109"/>
    </source>
</evidence>
<dbReference type="Pfam" id="PF02518">
    <property type="entry name" value="HATPase_c"/>
    <property type="match status" value="1"/>
</dbReference>
<proteinExistence type="predicted"/>
<dbReference type="SUPFAM" id="SSF47384">
    <property type="entry name" value="Homodimeric domain of signal transducing histidine kinase"/>
    <property type="match status" value="1"/>
</dbReference>
<dbReference type="InterPro" id="IPR005467">
    <property type="entry name" value="His_kinase_dom"/>
</dbReference>
<dbReference type="GO" id="GO:0005524">
    <property type="term" value="F:ATP binding"/>
    <property type="evidence" value="ECO:0007669"/>
    <property type="project" value="UniProtKB-KW"/>
</dbReference>
<keyword evidence="7" id="KW-0808">Transferase</keyword>
<evidence type="ECO:0000256" key="3">
    <source>
        <dbReference type="ARBA" id="ARBA00004314"/>
    </source>
</evidence>
<evidence type="ECO:0000256" key="10">
    <source>
        <dbReference type="ARBA" id="ARBA00022840"/>
    </source>
</evidence>
<evidence type="ECO:0000256" key="6">
    <source>
        <dbReference type="ARBA" id="ARBA00022553"/>
    </source>
</evidence>
<dbReference type="InterPro" id="IPR036890">
    <property type="entry name" value="HATPase_C_sf"/>
</dbReference>
<comment type="catalytic activity">
    <reaction evidence="1">
        <text>ATP + protein L-histidine = ADP + protein N-phospho-L-histidine.</text>
        <dbReference type="EC" id="2.7.13.3"/>
    </reaction>
</comment>
<dbReference type="CDD" id="cd00130">
    <property type="entry name" value="PAS"/>
    <property type="match status" value="1"/>
</dbReference>
<dbReference type="SUPFAM" id="SSF55785">
    <property type="entry name" value="PYP-like sensor domain (PAS domain)"/>
    <property type="match status" value="1"/>
</dbReference>
<dbReference type="Proteomes" id="UP000228681">
    <property type="component" value="Unassembled WGS sequence"/>
</dbReference>
<evidence type="ECO:0000256" key="2">
    <source>
        <dbReference type="ARBA" id="ARBA00004236"/>
    </source>
</evidence>
<dbReference type="PROSITE" id="PS50109">
    <property type="entry name" value="HIS_KIN"/>
    <property type="match status" value="1"/>
</dbReference>
<evidence type="ECO:0000313" key="15">
    <source>
        <dbReference type="EMBL" id="PIP25027.1"/>
    </source>
</evidence>
<dbReference type="InterPro" id="IPR003594">
    <property type="entry name" value="HATPase_dom"/>
</dbReference>
<dbReference type="InterPro" id="IPR004358">
    <property type="entry name" value="Sig_transdc_His_kin-like_C"/>
</dbReference>
<dbReference type="EMBL" id="PCRS01000016">
    <property type="protein sequence ID" value="PIP25027.1"/>
    <property type="molecule type" value="Genomic_DNA"/>
</dbReference>
<evidence type="ECO:0000313" key="16">
    <source>
        <dbReference type="Proteomes" id="UP000228681"/>
    </source>
</evidence>
<dbReference type="GO" id="GO:0005886">
    <property type="term" value="C:plasma membrane"/>
    <property type="evidence" value="ECO:0007669"/>
    <property type="project" value="UniProtKB-SubCell"/>
</dbReference>
<dbReference type="SMART" id="SM00388">
    <property type="entry name" value="HisKA"/>
    <property type="match status" value="1"/>
</dbReference>
<feature type="domain" description="Histidine kinase" evidence="13">
    <location>
        <begin position="130"/>
        <end position="351"/>
    </location>
</feature>
<name>A0A2G9Z0M8_9BACT</name>
<accession>A0A2G9Z0M8</accession>
<dbReference type="Pfam" id="PF00989">
    <property type="entry name" value="PAS"/>
    <property type="match status" value="1"/>
</dbReference>
<keyword evidence="5" id="KW-1003">Cell membrane</keyword>
<dbReference type="FunFam" id="3.30.565.10:FF:000023">
    <property type="entry name" value="PAS domain-containing sensor histidine kinase"/>
    <property type="match status" value="1"/>
</dbReference>
<dbReference type="PANTHER" id="PTHR43711">
    <property type="entry name" value="TWO-COMPONENT HISTIDINE KINASE"/>
    <property type="match status" value="1"/>
</dbReference>
<evidence type="ECO:0000256" key="12">
    <source>
        <dbReference type="ARBA" id="ARBA00023136"/>
    </source>
</evidence>
<dbReference type="PROSITE" id="PS50112">
    <property type="entry name" value="PAS"/>
    <property type="match status" value="1"/>
</dbReference>
<dbReference type="InterPro" id="IPR036097">
    <property type="entry name" value="HisK_dim/P_sf"/>
</dbReference>
<dbReference type="EC" id="2.7.13.3" evidence="4"/>
<evidence type="ECO:0000256" key="7">
    <source>
        <dbReference type="ARBA" id="ARBA00022679"/>
    </source>
</evidence>
<keyword evidence="6" id="KW-0597">Phosphoprotein</keyword>
<evidence type="ECO:0000256" key="9">
    <source>
        <dbReference type="ARBA" id="ARBA00022777"/>
    </source>
</evidence>
<keyword evidence="10" id="KW-0067">ATP-binding</keyword>
<dbReference type="FunFam" id="1.10.287.130:FF:000001">
    <property type="entry name" value="Two-component sensor histidine kinase"/>
    <property type="match status" value="1"/>
</dbReference>
<dbReference type="SUPFAM" id="SSF55874">
    <property type="entry name" value="ATPase domain of HSP90 chaperone/DNA topoisomerase II/histidine kinase"/>
    <property type="match status" value="1"/>
</dbReference>
<keyword evidence="11" id="KW-0902">Two-component regulatory system</keyword>
<dbReference type="Pfam" id="PF00512">
    <property type="entry name" value="HisKA"/>
    <property type="match status" value="1"/>
</dbReference>
<feature type="domain" description="PAS" evidence="14">
    <location>
        <begin position="5"/>
        <end position="51"/>
    </location>
</feature>
<evidence type="ECO:0000256" key="11">
    <source>
        <dbReference type="ARBA" id="ARBA00023012"/>
    </source>
</evidence>
<evidence type="ECO:0000256" key="1">
    <source>
        <dbReference type="ARBA" id="ARBA00000085"/>
    </source>
</evidence>
<dbReference type="Gene3D" id="3.30.450.20">
    <property type="entry name" value="PAS domain"/>
    <property type="match status" value="1"/>
</dbReference>
<dbReference type="InterPro" id="IPR050736">
    <property type="entry name" value="Sensor_HK_Regulatory"/>
</dbReference>
<dbReference type="InterPro" id="IPR003661">
    <property type="entry name" value="HisK_dim/P_dom"/>
</dbReference>
<dbReference type="PANTHER" id="PTHR43711:SF31">
    <property type="entry name" value="HISTIDINE KINASE"/>
    <property type="match status" value="1"/>
</dbReference>
<dbReference type="GO" id="GO:0006355">
    <property type="term" value="P:regulation of DNA-templated transcription"/>
    <property type="evidence" value="ECO:0007669"/>
    <property type="project" value="InterPro"/>
</dbReference>
<comment type="subcellular location">
    <subcellularLocation>
        <location evidence="2">Cell membrane</location>
    </subcellularLocation>
    <subcellularLocation>
        <location evidence="3">Membrane raft</location>
        <topology evidence="3">Multi-pass membrane protein</topology>
    </subcellularLocation>
</comment>
<dbReference type="CDD" id="cd00082">
    <property type="entry name" value="HisKA"/>
    <property type="match status" value="1"/>
</dbReference>
<dbReference type="Gene3D" id="1.10.287.130">
    <property type="match status" value="1"/>
</dbReference>
<dbReference type="InterPro" id="IPR035965">
    <property type="entry name" value="PAS-like_dom_sf"/>
</dbReference>
<keyword evidence="8" id="KW-0547">Nucleotide-binding</keyword>
<dbReference type="CDD" id="cd00075">
    <property type="entry name" value="HATPase"/>
    <property type="match status" value="1"/>
</dbReference>
<reference evidence="15 16" key="1">
    <citation type="submission" date="2017-09" db="EMBL/GenBank/DDBJ databases">
        <title>Depth-based differentiation of microbial function through sediment-hosted aquifers and enrichment of novel symbionts in the deep terrestrial subsurface.</title>
        <authorList>
            <person name="Probst A.J."/>
            <person name="Ladd B."/>
            <person name="Jarett J.K."/>
            <person name="Geller-Mcgrath D.E."/>
            <person name="Sieber C.M."/>
            <person name="Emerson J.B."/>
            <person name="Anantharaman K."/>
            <person name="Thomas B.C."/>
            <person name="Malmstrom R."/>
            <person name="Stieglmeier M."/>
            <person name="Klingl A."/>
            <person name="Woyke T."/>
            <person name="Ryan C.M."/>
            <person name="Banfield J.F."/>
        </authorList>
    </citation>
    <scope>NUCLEOTIDE SEQUENCE [LARGE SCALE GENOMIC DNA]</scope>
    <source>
        <strain evidence="15">CG23_combo_of_CG06-09_8_20_14_all_36_12</strain>
    </source>
</reference>
<dbReference type="NCBIfam" id="TIGR00229">
    <property type="entry name" value="sensory_box"/>
    <property type="match status" value="1"/>
</dbReference>
<keyword evidence="12" id="KW-0472">Membrane</keyword>
<sequence>MNAAKTDKFQLIIKHFSDGVLVFNKENKLSLINPQAEEFLGVKEKEVIGKSFPELKKLPILKPLMNFFDYKKIWGIFKKEIFEESEKGLVLEISAVPLIEMDTKLGTLVILHDITREKRVEKLKTEFISLVAHQLRTPLSAIKWALEMTLEDGAGQMTEEQKHLLETTYQSNERMINLIKDLLDVTKIEEGKYIFSSSLEDLETITQETIDSFQKEIKKKNLKFDFKKPIDGKLPKVMVDREKIKLAIGNLIDNAIKYTSLGGEVTVSLKCDKLEIEFKVQDSGAGIPKSQQGRVFSKFFRASNAMQMEPDGTGLGLYLTKNIIEAHRGKIGFQSEEGKGSTFWFTLPLKEEFEEILERF</sequence>
<dbReference type="AlphaFoldDB" id="A0A2G9Z0M8"/>
<dbReference type="Gene3D" id="3.30.565.10">
    <property type="entry name" value="Histidine kinase-like ATPase, C-terminal domain"/>
    <property type="match status" value="1"/>
</dbReference>
<dbReference type="PRINTS" id="PR00344">
    <property type="entry name" value="BCTRLSENSOR"/>
</dbReference>
<keyword evidence="9" id="KW-0418">Kinase</keyword>
<dbReference type="GO" id="GO:0000155">
    <property type="term" value="F:phosphorelay sensor kinase activity"/>
    <property type="evidence" value="ECO:0007669"/>
    <property type="project" value="InterPro"/>
</dbReference>
<protein>
    <recommendedName>
        <fullName evidence="4">histidine kinase</fullName>
        <ecNumber evidence="4">2.7.13.3</ecNumber>
    </recommendedName>
</protein>
<gene>
    <name evidence="15" type="ORF">COX34_00985</name>
</gene>
<comment type="caution">
    <text evidence="15">The sequence shown here is derived from an EMBL/GenBank/DDBJ whole genome shotgun (WGS) entry which is preliminary data.</text>
</comment>
<dbReference type="GO" id="GO:0045121">
    <property type="term" value="C:membrane raft"/>
    <property type="evidence" value="ECO:0007669"/>
    <property type="project" value="UniProtKB-SubCell"/>
</dbReference>
<dbReference type="SMART" id="SM00387">
    <property type="entry name" value="HATPase_c"/>
    <property type="match status" value="1"/>
</dbReference>
<dbReference type="InterPro" id="IPR013767">
    <property type="entry name" value="PAS_fold"/>
</dbReference>
<evidence type="ECO:0000256" key="4">
    <source>
        <dbReference type="ARBA" id="ARBA00012438"/>
    </source>
</evidence>
<evidence type="ECO:0000259" key="14">
    <source>
        <dbReference type="PROSITE" id="PS50112"/>
    </source>
</evidence>
<dbReference type="InterPro" id="IPR000014">
    <property type="entry name" value="PAS"/>
</dbReference>
<organism evidence="15 16">
    <name type="scientific">Candidatus Nealsonbacteria bacterium CG23_combo_of_CG06-09_8_20_14_all_36_12</name>
    <dbReference type="NCBI Taxonomy" id="1974718"/>
    <lineage>
        <taxon>Bacteria</taxon>
        <taxon>Candidatus Nealsoniibacteriota</taxon>
    </lineage>
</organism>
<evidence type="ECO:0000256" key="8">
    <source>
        <dbReference type="ARBA" id="ARBA00022741"/>
    </source>
</evidence>
<evidence type="ECO:0000256" key="5">
    <source>
        <dbReference type="ARBA" id="ARBA00022475"/>
    </source>
</evidence>
<dbReference type="SMART" id="SM00091">
    <property type="entry name" value="PAS"/>
    <property type="match status" value="1"/>
</dbReference>